<reference evidence="2 3" key="1">
    <citation type="submission" date="2018-01" db="EMBL/GenBank/DDBJ databases">
        <title>The complete genome sequence of Chromatium okenii LaCa, a purple sulfur bacterium with a turbulent life.</title>
        <authorList>
            <person name="Luedin S.M."/>
            <person name="Liechti N."/>
            <person name="Storelli N."/>
            <person name="Danza F."/>
            <person name="Wittwer M."/>
            <person name="Pothier J.F."/>
            <person name="Tonolla M.A."/>
        </authorList>
    </citation>
    <scope>NUCLEOTIDE SEQUENCE [LARGE SCALE GENOMIC DNA]</scope>
    <source>
        <strain evidence="2 3">LaCa</strain>
    </source>
</reference>
<dbReference type="Pfam" id="PF13480">
    <property type="entry name" value="Acetyltransf_6"/>
    <property type="match status" value="1"/>
</dbReference>
<dbReference type="AlphaFoldDB" id="A0A2S7XUM7"/>
<evidence type="ECO:0000313" key="2">
    <source>
        <dbReference type="EMBL" id="PQJ97092.1"/>
    </source>
</evidence>
<dbReference type="RefSeq" id="WP_105072833.1">
    <property type="nucleotide sequence ID" value="NZ_PPGH01000018.1"/>
</dbReference>
<proteinExistence type="predicted"/>
<dbReference type="PANTHER" id="PTHR36174">
    <property type="entry name" value="LIPID II:GLYCINE GLYCYLTRANSFERASE"/>
    <property type="match status" value="1"/>
</dbReference>
<name>A0A2S7XUM7_9GAMM</name>
<dbReference type="InterPro" id="IPR050644">
    <property type="entry name" value="PG_Glycine_Bridge_Synth"/>
</dbReference>
<dbReference type="Proteomes" id="UP000239936">
    <property type="component" value="Unassembled WGS sequence"/>
</dbReference>
<evidence type="ECO:0000313" key="3">
    <source>
        <dbReference type="Proteomes" id="UP000239936"/>
    </source>
</evidence>
<dbReference type="InterPro" id="IPR016181">
    <property type="entry name" value="Acyl_CoA_acyltransferase"/>
</dbReference>
<gene>
    <name evidence="2" type="ORF">CXB77_03700</name>
</gene>
<evidence type="ECO:0000259" key="1">
    <source>
        <dbReference type="Pfam" id="PF13480"/>
    </source>
</evidence>
<accession>A0A2S7XUM7</accession>
<keyword evidence="3" id="KW-1185">Reference proteome</keyword>
<sequence length="348" mass="39714">MNNLATSVHIRQLSAKDMTRWDAFIEQQLNATFFHRAGWKTVLEQSFGHTAYYLFAESAQGDILGILPLAHIKSRLFGNTLISTPFCVYGGSIAISNEIVQQLDAAACHLAEELQVDCLELRQRSFCHTDWPSKNLYVTFRKPIDADPEKNLLAIPRKQRAMVRKGIQAGLVSCFDDDIDTAHQVYSESVRNLGTPVFSKRYFRILKNVFKKDCEALTVRHGDTVVAGVVNFYFRDEVLPYYGGGTTASRELKANDFMYWEVMRNASERGCRLFDFGRSKQGTGSFDFKRNWGFEPEPINYEYHLVKAKQIPDVNPLNPKYRLFIAAWKRLPLPVSRLIGPLLSRNLG</sequence>
<dbReference type="Gene3D" id="3.40.630.30">
    <property type="match status" value="1"/>
</dbReference>
<protein>
    <submittedName>
        <fullName evidence="2">Peptidoglycan bridge formation protein FemAB</fullName>
    </submittedName>
</protein>
<feature type="domain" description="BioF2-like acetyltransferase" evidence="1">
    <location>
        <begin position="174"/>
        <end position="290"/>
    </location>
</feature>
<dbReference type="NCBIfam" id="TIGR03019">
    <property type="entry name" value="pepcterm_femAB"/>
    <property type="match status" value="1"/>
</dbReference>
<dbReference type="InterPro" id="IPR038740">
    <property type="entry name" value="BioF2-like_GNAT_dom"/>
</dbReference>
<dbReference type="SUPFAM" id="SSF55729">
    <property type="entry name" value="Acyl-CoA N-acyltransferases (Nat)"/>
    <property type="match status" value="1"/>
</dbReference>
<comment type="caution">
    <text evidence="2">The sequence shown here is derived from an EMBL/GenBank/DDBJ whole genome shotgun (WGS) entry which is preliminary data.</text>
</comment>
<dbReference type="PANTHER" id="PTHR36174:SF1">
    <property type="entry name" value="LIPID II:GLYCINE GLYCYLTRANSFERASE"/>
    <property type="match status" value="1"/>
</dbReference>
<dbReference type="InterPro" id="IPR017469">
    <property type="entry name" value="PEP-CTERM_FemAB-rel"/>
</dbReference>
<organism evidence="2 3">
    <name type="scientific">Chromatium okenii</name>
    <dbReference type="NCBI Taxonomy" id="61644"/>
    <lineage>
        <taxon>Bacteria</taxon>
        <taxon>Pseudomonadati</taxon>
        <taxon>Pseudomonadota</taxon>
        <taxon>Gammaproteobacteria</taxon>
        <taxon>Chromatiales</taxon>
        <taxon>Chromatiaceae</taxon>
        <taxon>Chromatium</taxon>
    </lineage>
</organism>
<dbReference type="OrthoDB" id="9773932at2"/>
<dbReference type="EMBL" id="PPGH01000018">
    <property type="protein sequence ID" value="PQJ97092.1"/>
    <property type="molecule type" value="Genomic_DNA"/>
</dbReference>